<proteinExistence type="predicted"/>
<accession>A0A812UXW8</accession>
<keyword evidence="3" id="KW-1185">Reference proteome</keyword>
<feature type="signal peptide" evidence="1">
    <location>
        <begin position="1"/>
        <end position="15"/>
    </location>
</feature>
<evidence type="ECO:0000313" key="2">
    <source>
        <dbReference type="EMBL" id="CAE7605543.1"/>
    </source>
</evidence>
<comment type="caution">
    <text evidence="2">The sequence shown here is derived from an EMBL/GenBank/DDBJ whole genome shotgun (WGS) entry which is preliminary data.</text>
</comment>
<keyword evidence="1" id="KW-0732">Signal</keyword>
<dbReference type="OrthoDB" id="406551at2759"/>
<name>A0A812UXW8_9DINO</name>
<sequence>MISSLALLLLQGASTLPQPHWPSTFVADYVSDDKHTTGYYASDTSPGVGASRITFEDGSGDHLCSYYHTKTPCEQLTTGGFRYLYFPNLPDCCKCCTYATGSYLCGGPVGPRWMSNATGNLIYEGKEVILGRACHKWGIQGIFPTHMNYYFQDVETGLPCGLDGYNYLRTPDEPADDQYLFKVGSVNLTVPHSTFDVPQLCKAARYCGGKVCAAGPDVRQFV</sequence>
<dbReference type="Proteomes" id="UP000604046">
    <property type="component" value="Unassembled WGS sequence"/>
</dbReference>
<organism evidence="2 3">
    <name type="scientific">Symbiodinium natans</name>
    <dbReference type="NCBI Taxonomy" id="878477"/>
    <lineage>
        <taxon>Eukaryota</taxon>
        <taxon>Sar</taxon>
        <taxon>Alveolata</taxon>
        <taxon>Dinophyceae</taxon>
        <taxon>Suessiales</taxon>
        <taxon>Symbiodiniaceae</taxon>
        <taxon>Symbiodinium</taxon>
    </lineage>
</organism>
<gene>
    <name evidence="2" type="ORF">SNAT2548_LOCUS34440</name>
</gene>
<reference evidence="2" key="1">
    <citation type="submission" date="2021-02" db="EMBL/GenBank/DDBJ databases">
        <authorList>
            <person name="Dougan E. K."/>
            <person name="Rhodes N."/>
            <person name="Thang M."/>
            <person name="Chan C."/>
        </authorList>
    </citation>
    <scope>NUCLEOTIDE SEQUENCE</scope>
</reference>
<dbReference type="AlphaFoldDB" id="A0A812UXW8"/>
<evidence type="ECO:0000313" key="3">
    <source>
        <dbReference type="Proteomes" id="UP000604046"/>
    </source>
</evidence>
<evidence type="ECO:0000256" key="1">
    <source>
        <dbReference type="SAM" id="SignalP"/>
    </source>
</evidence>
<feature type="chain" id="PRO_5032346004" evidence="1">
    <location>
        <begin position="16"/>
        <end position="222"/>
    </location>
</feature>
<dbReference type="EMBL" id="CAJNDS010002809">
    <property type="protein sequence ID" value="CAE7605543.1"/>
    <property type="molecule type" value="Genomic_DNA"/>
</dbReference>
<protein>
    <submittedName>
        <fullName evidence="2">Uncharacterized protein</fullName>
    </submittedName>
</protein>